<gene>
    <name evidence="2" type="ORF">KP004_07885</name>
</gene>
<proteinExistence type="predicted"/>
<evidence type="ECO:0000313" key="2">
    <source>
        <dbReference type="EMBL" id="QWV95086.1"/>
    </source>
</evidence>
<keyword evidence="1" id="KW-0812">Transmembrane</keyword>
<keyword evidence="3" id="KW-1185">Reference proteome</keyword>
<feature type="transmembrane region" description="Helical" evidence="1">
    <location>
        <begin position="416"/>
        <end position="434"/>
    </location>
</feature>
<name>A0ABX8JDC8_9BACT</name>
<accession>A0ABX8JDC8</accession>
<dbReference type="EMBL" id="CP076723">
    <property type="protein sequence ID" value="QWV95086.1"/>
    <property type="molecule type" value="Genomic_DNA"/>
</dbReference>
<organism evidence="2 3">
    <name type="scientific">Geomonas oryzisoli</name>
    <dbReference type="NCBI Taxonomy" id="2847992"/>
    <lineage>
        <taxon>Bacteria</taxon>
        <taxon>Pseudomonadati</taxon>
        <taxon>Thermodesulfobacteriota</taxon>
        <taxon>Desulfuromonadia</taxon>
        <taxon>Geobacterales</taxon>
        <taxon>Geobacteraceae</taxon>
        <taxon>Geomonas</taxon>
    </lineage>
</organism>
<dbReference type="RefSeq" id="WP_216801787.1">
    <property type="nucleotide sequence ID" value="NZ_CP076723.1"/>
</dbReference>
<feature type="transmembrane region" description="Helical" evidence="1">
    <location>
        <begin position="217"/>
        <end position="234"/>
    </location>
</feature>
<feature type="transmembrane region" description="Helical" evidence="1">
    <location>
        <begin position="259"/>
        <end position="276"/>
    </location>
</feature>
<evidence type="ECO:0000313" key="3">
    <source>
        <dbReference type="Proteomes" id="UP000683557"/>
    </source>
</evidence>
<dbReference type="Proteomes" id="UP000683557">
    <property type="component" value="Chromosome"/>
</dbReference>
<keyword evidence="1" id="KW-0472">Membrane</keyword>
<feature type="transmembrane region" description="Helical" evidence="1">
    <location>
        <begin position="344"/>
        <end position="364"/>
    </location>
</feature>
<evidence type="ECO:0008006" key="4">
    <source>
        <dbReference type="Google" id="ProtNLM"/>
    </source>
</evidence>
<protein>
    <recommendedName>
        <fullName evidence="4">Glycosyltransferase RgtA/B/C/D-like domain-containing protein</fullName>
    </recommendedName>
</protein>
<keyword evidence="1" id="KW-1133">Transmembrane helix</keyword>
<feature type="transmembrane region" description="Helical" evidence="1">
    <location>
        <begin position="147"/>
        <end position="165"/>
    </location>
</feature>
<sequence>MLPYLAGLGALLFLVCGDLLQDVAASDCAALQGLANALIFGVLVNHFLVLLLPGLEAAAVAGSFLSGAAVLALAVTRRPAGQLALRWLLPSLVLYLACCYLVTCEPVSGWDARSIWFFHAKMVFYNGSVDAGGDWTLPSMGFSHTDYPLLIPILAAQVASVAGFWNEYLPKMSLAALLLPASLFLLSMLGRRWWHLVFISLPVFFLGPWLTNGYMDGYVALYAGFGCFFLGRWIDGGGRLDLVSGVLAAGVVLDLKNEGMLYVVIVATVLCCFLLLKRRRLSTLHWVGWWKSSALLFVVVSGWVLWEREKHFFQLKNDLQLGLGSLATVQHRLSEGALPVILKYLYVTDNVNLSLGIFLLSLIYKVGKKEHLEWSAAFCALTAVIYFCGIVTIYLATPHDLISFHLPTGDRTMLPVHIMLLTAAFSLFAADTGVPAH</sequence>
<feature type="transmembrane region" description="Helical" evidence="1">
    <location>
        <begin position="288"/>
        <end position="306"/>
    </location>
</feature>
<reference evidence="2 3" key="1">
    <citation type="submission" date="2021-06" db="EMBL/GenBank/DDBJ databases">
        <title>Gemonas diversity in paddy soil.</title>
        <authorList>
            <person name="Liu G."/>
        </authorList>
    </citation>
    <scope>NUCLEOTIDE SEQUENCE [LARGE SCALE GENOMIC DNA]</scope>
    <source>
        <strain evidence="2 3">RG10</strain>
    </source>
</reference>
<feature type="transmembrane region" description="Helical" evidence="1">
    <location>
        <begin position="87"/>
        <end position="103"/>
    </location>
</feature>
<evidence type="ECO:0000256" key="1">
    <source>
        <dbReference type="SAM" id="Phobius"/>
    </source>
</evidence>
<feature type="transmembrane region" description="Helical" evidence="1">
    <location>
        <begin position="193"/>
        <end position="210"/>
    </location>
</feature>
<feature type="transmembrane region" description="Helical" evidence="1">
    <location>
        <begin position="376"/>
        <end position="396"/>
    </location>
</feature>
<feature type="transmembrane region" description="Helical" evidence="1">
    <location>
        <begin position="49"/>
        <end position="75"/>
    </location>
</feature>
<feature type="transmembrane region" description="Helical" evidence="1">
    <location>
        <begin position="172"/>
        <end position="187"/>
    </location>
</feature>